<evidence type="ECO:0000313" key="1">
    <source>
        <dbReference type="EMBL" id="KAK3078196.1"/>
    </source>
</evidence>
<reference evidence="1" key="1">
    <citation type="submission" date="2024-09" db="EMBL/GenBank/DDBJ databases">
        <title>Black Yeasts Isolated from many extreme environments.</title>
        <authorList>
            <person name="Coleine C."/>
            <person name="Stajich J.E."/>
            <person name="Selbmann L."/>
        </authorList>
    </citation>
    <scope>NUCLEOTIDE SEQUENCE</scope>
    <source>
        <strain evidence="1">CCFEE 5737</strain>
    </source>
</reference>
<name>A0ACC3DNL0_9PEZI</name>
<protein>
    <submittedName>
        <fullName evidence="1">Uncharacterized protein</fullName>
    </submittedName>
</protein>
<gene>
    <name evidence="1" type="ORF">LTS18_008189</name>
</gene>
<evidence type="ECO:0000313" key="2">
    <source>
        <dbReference type="Proteomes" id="UP001186974"/>
    </source>
</evidence>
<sequence>MSRWASLLSAGIATFCGIQIGVYALQPAFAQYDRERRGEPLLEQPANASLPQAPQPLFPTTPVKREAPKT</sequence>
<dbReference type="EMBL" id="JAWDJW010002111">
    <property type="protein sequence ID" value="KAK3078196.1"/>
    <property type="molecule type" value="Genomic_DNA"/>
</dbReference>
<keyword evidence="2" id="KW-1185">Reference proteome</keyword>
<comment type="caution">
    <text evidence="1">The sequence shown here is derived from an EMBL/GenBank/DDBJ whole genome shotgun (WGS) entry which is preliminary data.</text>
</comment>
<organism evidence="1 2">
    <name type="scientific">Coniosporium uncinatum</name>
    <dbReference type="NCBI Taxonomy" id="93489"/>
    <lineage>
        <taxon>Eukaryota</taxon>
        <taxon>Fungi</taxon>
        <taxon>Dikarya</taxon>
        <taxon>Ascomycota</taxon>
        <taxon>Pezizomycotina</taxon>
        <taxon>Dothideomycetes</taxon>
        <taxon>Dothideomycetes incertae sedis</taxon>
        <taxon>Coniosporium</taxon>
    </lineage>
</organism>
<proteinExistence type="predicted"/>
<feature type="non-terminal residue" evidence="1">
    <location>
        <position position="70"/>
    </location>
</feature>
<dbReference type="Proteomes" id="UP001186974">
    <property type="component" value="Unassembled WGS sequence"/>
</dbReference>
<accession>A0ACC3DNL0</accession>